<evidence type="ECO:0000256" key="1">
    <source>
        <dbReference type="ARBA" id="ARBA00022729"/>
    </source>
</evidence>
<keyword evidence="4" id="KW-1185">Reference proteome</keyword>
<dbReference type="Proteomes" id="UP000061010">
    <property type="component" value="Chromosome"/>
</dbReference>
<evidence type="ECO:0000313" key="4">
    <source>
        <dbReference type="Proteomes" id="UP000061010"/>
    </source>
</evidence>
<dbReference type="GO" id="GO:0016810">
    <property type="term" value="F:hydrolase activity, acting on carbon-nitrogen (but not peptide) bonds"/>
    <property type="evidence" value="ECO:0007669"/>
    <property type="project" value="InterPro"/>
</dbReference>
<dbReference type="InterPro" id="IPR011330">
    <property type="entry name" value="Glyco_hydro/deAcase_b/a-brl"/>
</dbReference>
<name>A0A0S1AYN8_9GAMM</name>
<dbReference type="CDD" id="cd10969">
    <property type="entry name" value="CE4_Ecf1_like_5s"/>
    <property type="match status" value="1"/>
</dbReference>
<feature type="domain" description="NodB homology" evidence="2">
    <location>
        <begin position="41"/>
        <end position="264"/>
    </location>
</feature>
<dbReference type="PATRIC" id="fig|128780.6.peg.1508"/>
<proteinExistence type="predicted"/>
<accession>A0A0S1AYN8</accession>
<dbReference type="EMBL" id="CP012900">
    <property type="protein sequence ID" value="ALJ27896.1"/>
    <property type="molecule type" value="Genomic_DNA"/>
</dbReference>
<sequence length="264" mass="30091">MITVSPENFESQIAWLAADGWTTLTMQQYAGFLAGAPVPRKSILITFDDGYLDNWVYAHPILQKYGMRAVVFLVTGWMGQGEVRPHAGQQGAALPPTPDHRGCEDAIFRLDRADEVMMRWSEARAAIAAGTFEMHCHTHTHTRWLRRPVSREEKCAGIRDDLVRAREQLLGELGEASDTLCWPYGDFDEDYVRIARELGFRYLHTTHPFGRNLVGGDPEHIYRFAIRNRPANWLRKRIASSYNPVIAPLFNRFKAHRRGMVAGP</sequence>
<dbReference type="AlphaFoldDB" id="A0A0S1AYN8"/>
<dbReference type="KEGG" id="sacz:AOT14_14980"/>
<dbReference type="SUPFAM" id="SSF88713">
    <property type="entry name" value="Glycoside hydrolase/deacetylase"/>
    <property type="match status" value="1"/>
</dbReference>
<keyword evidence="1" id="KW-0732">Signal</keyword>
<organism evidence="3 4">
    <name type="scientific">Stenotrophomonas acidaminiphila</name>
    <dbReference type="NCBI Taxonomy" id="128780"/>
    <lineage>
        <taxon>Bacteria</taxon>
        <taxon>Pseudomonadati</taxon>
        <taxon>Pseudomonadota</taxon>
        <taxon>Gammaproteobacteria</taxon>
        <taxon>Lysobacterales</taxon>
        <taxon>Lysobacteraceae</taxon>
        <taxon>Stenotrophomonas</taxon>
    </lineage>
</organism>
<dbReference type="Gene3D" id="3.20.20.370">
    <property type="entry name" value="Glycoside hydrolase/deacetylase"/>
    <property type="match status" value="1"/>
</dbReference>
<evidence type="ECO:0000313" key="3">
    <source>
        <dbReference type="EMBL" id="ALJ27896.1"/>
    </source>
</evidence>
<reference evidence="3 4" key="1">
    <citation type="journal article" date="2015" name="Genome Announc.">
        <title>Complete Genome Sequencing of Stenotrophomonas acidaminiphila ZAC14D2_NAIMI4_2, a Multidrug-Resistant Strain Isolated from Sediments of a Polluted River in Mexico, Uncovers New Antibiotic Resistance Genes and a Novel Class-II Lasso Peptide Biosynthesis Gene Cluster.</title>
        <authorList>
            <person name="Vinuesa P."/>
            <person name="Ochoa-Sanchez L.E."/>
        </authorList>
    </citation>
    <scope>NUCLEOTIDE SEQUENCE [LARGE SCALE GENOMIC DNA]</scope>
    <source>
        <strain evidence="3 4">ZAC14D2_NAIMI4_2</strain>
    </source>
</reference>
<dbReference type="PANTHER" id="PTHR34216:SF13">
    <property type="entry name" value="XYLANASE_CHITIN DEACETYLASE"/>
    <property type="match status" value="1"/>
</dbReference>
<gene>
    <name evidence="3" type="ORF">AOT14_14980</name>
</gene>
<dbReference type="Pfam" id="PF01522">
    <property type="entry name" value="Polysacc_deac_1"/>
    <property type="match status" value="1"/>
</dbReference>
<evidence type="ECO:0000259" key="2">
    <source>
        <dbReference type="PROSITE" id="PS51677"/>
    </source>
</evidence>
<dbReference type="PANTHER" id="PTHR34216">
    <property type="match status" value="1"/>
</dbReference>
<dbReference type="GO" id="GO:0005975">
    <property type="term" value="P:carbohydrate metabolic process"/>
    <property type="evidence" value="ECO:0007669"/>
    <property type="project" value="InterPro"/>
</dbReference>
<dbReference type="InterPro" id="IPR051398">
    <property type="entry name" value="Polysacch_Deacetylase"/>
</dbReference>
<dbReference type="InterPro" id="IPR002509">
    <property type="entry name" value="NODB_dom"/>
</dbReference>
<protein>
    <submittedName>
        <fullName evidence="3">Lipopolysaccharide core oligosaccharide biosynthesis protein</fullName>
    </submittedName>
</protein>
<dbReference type="PROSITE" id="PS51677">
    <property type="entry name" value="NODB"/>
    <property type="match status" value="1"/>
</dbReference>